<reference evidence="2" key="1">
    <citation type="submission" date="2017-05" db="EMBL/GenBank/DDBJ databases">
        <title>ST32 complete genome sequence.</title>
        <authorList>
            <person name="Liu X."/>
            <person name="Liu H."/>
        </authorList>
    </citation>
    <scope>NUCLEOTIDE SEQUENCE [LARGE SCALE GENOMIC DNA]</scope>
</reference>
<dbReference type="Proteomes" id="UP000222133">
    <property type="component" value="Segment"/>
</dbReference>
<organism evidence="1 2">
    <name type="scientific">Escherichia phage ST32</name>
    <dbReference type="NCBI Taxonomy" id="2005048"/>
    <lineage>
        <taxon>Viruses</taxon>
        <taxon>Duplodnaviria</taxon>
        <taxon>Heunggongvirae</taxon>
        <taxon>Uroviricota</taxon>
        <taxon>Caudoviricetes</taxon>
        <taxon>Chaseviridae</taxon>
        <taxon>Cleopatravirinae</taxon>
        <taxon>Carltongylesvirus</taxon>
        <taxon>Carltongylesvirus ST32</taxon>
    </lineage>
</organism>
<proteinExistence type="predicted"/>
<accession>A0A2U9DT92</accession>
<gene>
    <name evidence="1" type="ORF">ST32_0013</name>
</gene>
<evidence type="ECO:0000313" key="1">
    <source>
        <dbReference type="EMBL" id="AWP47854.1"/>
    </source>
</evidence>
<keyword evidence="2" id="KW-1185">Reference proteome</keyword>
<name>A0A2U9DT92_9CAUD</name>
<protein>
    <submittedName>
        <fullName evidence="1">Uncharacterized protein</fullName>
    </submittedName>
</protein>
<evidence type="ECO:0000313" key="2">
    <source>
        <dbReference type="Proteomes" id="UP000222133"/>
    </source>
</evidence>
<sequence>MTKFKCVKSTSSSEHTPKVGDVIEGELIHIQRRHGTDTRIVISNVGNRMAANGRPYWNIGEKVPLKGSVWSWEEVK</sequence>
<dbReference type="EMBL" id="MF044458">
    <property type="protein sequence ID" value="AWP47854.1"/>
    <property type="molecule type" value="Genomic_DNA"/>
</dbReference>